<protein>
    <submittedName>
        <fullName evidence="1">Gamma carbonic anhydrase family protein</fullName>
    </submittedName>
</protein>
<dbReference type="PANTHER" id="PTHR13061">
    <property type="entry name" value="DYNACTIN SUBUNIT P25"/>
    <property type="match status" value="1"/>
</dbReference>
<dbReference type="InterPro" id="IPR047324">
    <property type="entry name" value="LbH_gamma_CA-like"/>
</dbReference>
<dbReference type="AlphaFoldDB" id="A0A9D7LP39"/>
<evidence type="ECO:0000313" key="1">
    <source>
        <dbReference type="EMBL" id="MBK8891382.1"/>
    </source>
</evidence>
<dbReference type="Gene3D" id="2.160.10.10">
    <property type="entry name" value="Hexapeptide repeat proteins"/>
    <property type="match status" value="1"/>
</dbReference>
<proteinExistence type="predicted"/>
<accession>A0A9D7LP39</accession>
<comment type="caution">
    <text evidence="1">The sequence shown here is derived from an EMBL/GenBank/DDBJ whole genome shotgun (WGS) entry which is preliminary data.</text>
</comment>
<dbReference type="SUPFAM" id="SSF51161">
    <property type="entry name" value="Trimeric LpxA-like enzymes"/>
    <property type="match status" value="1"/>
</dbReference>
<reference evidence="1" key="1">
    <citation type="submission" date="2020-10" db="EMBL/GenBank/DDBJ databases">
        <title>Connecting structure to function with the recovery of over 1000 high-quality activated sludge metagenome-assembled genomes encoding full-length rRNA genes using long-read sequencing.</title>
        <authorList>
            <person name="Singleton C.M."/>
            <person name="Petriglieri F."/>
            <person name="Kristensen J.M."/>
            <person name="Kirkegaard R.H."/>
            <person name="Michaelsen T.Y."/>
            <person name="Andersen M.H."/>
            <person name="Karst S.M."/>
            <person name="Dueholm M.S."/>
            <person name="Nielsen P.H."/>
            <person name="Albertsen M."/>
        </authorList>
    </citation>
    <scope>NUCLEOTIDE SEQUENCE</scope>
    <source>
        <strain evidence="1">OdNE_18-Q3-R46-58_BAT3C.305</strain>
    </source>
</reference>
<dbReference type="EMBL" id="JADKBR010000017">
    <property type="protein sequence ID" value="MBK8891382.1"/>
    <property type="molecule type" value="Genomic_DNA"/>
</dbReference>
<dbReference type="InterPro" id="IPR011004">
    <property type="entry name" value="Trimer_LpxA-like_sf"/>
</dbReference>
<evidence type="ECO:0000313" key="2">
    <source>
        <dbReference type="Proteomes" id="UP000808146"/>
    </source>
</evidence>
<dbReference type="CDD" id="cd04645">
    <property type="entry name" value="LbH_gamma_CA_like"/>
    <property type="match status" value="1"/>
</dbReference>
<dbReference type="Pfam" id="PF00132">
    <property type="entry name" value="Hexapep"/>
    <property type="match status" value="2"/>
</dbReference>
<gene>
    <name evidence="1" type="ORF">IPN75_13975</name>
</gene>
<dbReference type="InterPro" id="IPR050484">
    <property type="entry name" value="Transf_Hexapept/Carb_Anhydrase"/>
</dbReference>
<sequence length="173" mass="18446">MPLFRLGEKQPQLGENAWVAPNATVIGDVHLGANASIWWNATLRGDNDPIHIGENSNIQDGSVLHTDEGVPMHIGADVTVGHLVMLHGCTVGDGSLIGIGSVILNRAVIGKGCVVGANTLIPEGKVFPDHVLIVGSPGKVVRELSADDVIHLKHAAAHYVENARRYRRMLQPL</sequence>
<organism evidence="1 2">
    <name type="scientific">Candidatus Dechloromonas phosphorivorans</name>
    <dbReference type="NCBI Taxonomy" id="2899244"/>
    <lineage>
        <taxon>Bacteria</taxon>
        <taxon>Pseudomonadati</taxon>
        <taxon>Pseudomonadota</taxon>
        <taxon>Betaproteobacteria</taxon>
        <taxon>Rhodocyclales</taxon>
        <taxon>Azonexaceae</taxon>
        <taxon>Dechloromonas</taxon>
    </lineage>
</organism>
<dbReference type="PANTHER" id="PTHR13061:SF29">
    <property type="entry name" value="GAMMA CARBONIC ANHYDRASE-LIKE 1, MITOCHONDRIAL-RELATED"/>
    <property type="match status" value="1"/>
</dbReference>
<dbReference type="Proteomes" id="UP000808146">
    <property type="component" value="Unassembled WGS sequence"/>
</dbReference>
<dbReference type="InterPro" id="IPR001451">
    <property type="entry name" value="Hexapep"/>
</dbReference>
<name>A0A9D7LP39_9RHOO</name>